<keyword evidence="7 9" id="KW-1133">Transmembrane helix</keyword>
<dbReference type="InterPro" id="IPR003439">
    <property type="entry name" value="ABC_transporter-like_ATP-bd"/>
</dbReference>
<dbReference type="InterPro" id="IPR027417">
    <property type="entry name" value="P-loop_NTPase"/>
</dbReference>
<dbReference type="PROSITE" id="PS00211">
    <property type="entry name" value="ABC_TRANSPORTER_1"/>
    <property type="match status" value="1"/>
</dbReference>
<dbReference type="InterPro" id="IPR017871">
    <property type="entry name" value="ABC_transporter-like_CS"/>
</dbReference>
<dbReference type="Pfam" id="PF00005">
    <property type="entry name" value="ABC_tran"/>
    <property type="match status" value="1"/>
</dbReference>
<dbReference type="CDD" id="cd03213">
    <property type="entry name" value="ABCG_EPDR"/>
    <property type="match status" value="1"/>
</dbReference>
<keyword evidence="6" id="KW-0067">ATP-binding</keyword>
<dbReference type="PANTHER" id="PTHR48041:SF63">
    <property type="entry name" value="EARLY GENE AT 23, ISOFORM C"/>
    <property type="match status" value="1"/>
</dbReference>
<keyword evidence="3" id="KW-0813">Transport</keyword>
<evidence type="ECO:0000256" key="8">
    <source>
        <dbReference type="ARBA" id="ARBA00023136"/>
    </source>
</evidence>
<evidence type="ECO:0000256" key="3">
    <source>
        <dbReference type="ARBA" id="ARBA00022448"/>
    </source>
</evidence>
<feature type="transmembrane region" description="Helical" evidence="9">
    <location>
        <begin position="593"/>
        <end position="614"/>
    </location>
</feature>
<sequence length="815" mass="92044">MTSLVLTDSSQLTSDNQHLAVELNTTSALANYATEAGLNIKGREREGSFHLDKRLFFVIEIPGAGYQVLTVEHHMLAHSKGEGMGVETLPSTTVHFPWLDQQALLPHRPLELVFSGLTVTVNKRPVLQDVSGVVRPGELLAVMGPSGCGKTTLLNCLSGRTRLDGGSIRLNKEHLNKRCKRRICYVLQQDIFFPDLTLRQTLERTPVLLDSTWLKERSETSIRLRIWCILGRLLDSSVYAARLRLPDTMTYMQKMQYVDHIIDVMDLTNCQDTIIGDYLKRGLSGGEKKRANVACELLTNPSLMLLDEPTSGLDSHSAYTLMSSLKRYAEKEGKTVVVTVHQPSSQIFHMFHKLLLLCNGQTAYFGPVHKVVDFFNSIGLAVMPQYNPADFILEQVKGSEEMKEKIIAASKDARRLPDYPQELLPEYFSNTVTLCDKYLNNYQESHIHSNGHISTNSCHCQRELWPGTRNGQATNHHKIAAKKPIEMCVVDPGTQNNVYTAIVMKDEEGKTLWQDNQSHASSSVSSSDDDVSWQWPTSFWTQFKVLSQRNFQEARPRMLSKLNWVQTIGLGVLAGLLWFQLERKEESLHDIQGWMFFSTTYWMLFALFGALSSFPPEREVITKERLSGAYRLSAYYLAKMVGELPLTVCLPAVYHLISYPMLGFHSPAVFLTLLGFLLLNTIVAQSVGFFVGASCMDMQVSITISALYTLATQLFGGYLATNIPYWLKWMQYLSMVHYAYQNMQIVEFGEGTPIQCAPQSKFDVCANSSHIPLADILKAQGTSLPLWANTIVLLLFLLIFRILGYIVLRYFRRPK</sequence>
<evidence type="ECO:0000313" key="11">
    <source>
        <dbReference type="EMBL" id="CAD7200291.1"/>
    </source>
</evidence>
<dbReference type="SUPFAM" id="SSF52540">
    <property type="entry name" value="P-loop containing nucleoside triphosphate hydrolases"/>
    <property type="match status" value="1"/>
</dbReference>
<dbReference type="Pfam" id="PF19055">
    <property type="entry name" value="ABC2_membrane_7"/>
    <property type="match status" value="1"/>
</dbReference>
<dbReference type="Pfam" id="PF01061">
    <property type="entry name" value="ABC2_membrane"/>
    <property type="match status" value="1"/>
</dbReference>
<comment type="subcellular location">
    <subcellularLocation>
        <location evidence="1">Membrane</location>
        <topology evidence="1">Multi-pass membrane protein</topology>
    </subcellularLocation>
</comment>
<evidence type="ECO:0000256" key="5">
    <source>
        <dbReference type="ARBA" id="ARBA00022741"/>
    </source>
</evidence>
<evidence type="ECO:0000256" key="4">
    <source>
        <dbReference type="ARBA" id="ARBA00022692"/>
    </source>
</evidence>
<dbReference type="InterPro" id="IPR050352">
    <property type="entry name" value="ABCG_transporters"/>
</dbReference>
<dbReference type="EMBL" id="OA567395">
    <property type="protein sequence ID" value="CAD7200291.1"/>
    <property type="molecule type" value="Genomic_DNA"/>
</dbReference>
<keyword evidence="8 9" id="KW-0472">Membrane</keyword>
<feature type="transmembrane region" description="Helical" evidence="9">
    <location>
        <begin position="635"/>
        <end position="657"/>
    </location>
</feature>
<dbReference type="AlphaFoldDB" id="A0A7R8ZBG2"/>
<evidence type="ECO:0000256" key="1">
    <source>
        <dbReference type="ARBA" id="ARBA00004141"/>
    </source>
</evidence>
<dbReference type="PANTHER" id="PTHR48041">
    <property type="entry name" value="ABC TRANSPORTER G FAMILY MEMBER 28"/>
    <property type="match status" value="1"/>
</dbReference>
<feature type="domain" description="ABC transporter" evidence="10">
    <location>
        <begin position="112"/>
        <end position="384"/>
    </location>
</feature>
<feature type="transmembrane region" description="Helical" evidence="9">
    <location>
        <begin position="669"/>
        <end position="693"/>
    </location>
</feature>
<evidence type="ECO:0000256" key="2">
    <source>
        <dbReference type="ARBA" id="ARBA00005814"/>
    </source>
</evidence>
<gene>
    <name evidence="11" type="ORF">TDIB3V08_LOCUS6514</name>
</gene>
<dbReference type="InterPro" id="IPR003593">
    <property type="entry name" value="AAA+_ATPase"/>
</dbReference>
<dbReference type="GO" id="GO:0140359">
    <property type="term" value="F:ABC-type transporter activity"/>
    <property type="evidence" value="ECO:0007669"/>
    <property type="project" value="InterPro"/>
</dbReference>
<reference evidence="11" key="1">
    <citation type="submission" date="2020-11" db="EMBL/GenBank/DDBJ databases">
        <authorList>
            <person name="Tran Van P."/>
        </authorList>
    </citation>
    <scope>NUCLEOTIDE SEQUENCE</scope>
</reference>
<dbReference type="Gene3D" id="3.40.50.300">
    <property type="entry name" value="P-loop containing nucleotide triphosphate hydrolases"/>
    <property type="match status" value="1"/>
</dbReference>
<dbReference type="InterPro" id="IPR013525">
    <property type="entry name" value="ABC2_TM"/>
</dbReference>
<dbReference type="GO" id="GO:0005524">
    <property type="term" value="F:ATP binding"/>
    <property type="evidence" value="ECO:0007669"/>
    <property type="project" value="UniProtKB-KW"/>
</dbReference>
<accession>A0A7R8ZBG2</accession>
<evidence type="ECO:0000259" key="10">
    <source>
        <dbReference type="PROSITE" id="PS50893"/>
    </source>
</evidence>
<feature type="transmembrane region" description="Helical" evidence="9">
    <location>
        <begin position="705"/>
        <end position="727"/>
    </location>
</feature>
<evidence type="ECO:0000256" key="7">
    <source>
        <dbReference type="ARBA" id="ARBA00022989"/>
    </source>
</evidence>
<dbReference type="GO" id="GO:0016887">
    <property type="term" value="F:ATP hydrolysis activity"/>
    <property type="evidence" value="ECO:0007669"/>
    <property type="project" value="InterPro"/>
</dbReference>
<protein>
    <recommendedName>
        <fullName evidence="10">ABC transporter domain-containing protein</fullName>
    </recommendedName>
</protein>
<dbReference type="GO" id="GO:0005886">
    <property type="term" value="C:plasma membrane"/>
    <property type="evidence" value="ECO:0007669"/>
    <property type="project" value="TreeGrafter"/>
</dbReference>
<dbReference type="SMART" id="SM00382">
    <property type="entry name" value="AAA"/>
    <property type="match status" value="1"/>
</dbReference>
<evidence type="ECO:0000256" key="6">
    <source>
        <dbReference type="ARBA" id="ARBA00022840"/>
    </source>
</evidence>
<keyword evidence="4 9" id="KW-0812">Transmembrane</keyword>
<feature type="transmembrane region" description="Helical" evidence="9">
    <location>
        <begin position="786"/>
        <end position="808"/>
    </location>
</feature>
<dbReference type="PROSITE" id="PS50893">
    <property type="entry name" value="ABC_TRANSPORTER_2"/>
    <property type="match status" value="1"/>
</dbReference>
<dbReference type="InterPro" id="IPR043926">
    <property type="entry name" value="ABCG_dom"/>
</dbReference>
<name>A0A7R8ZBG2_TIMDO</name>
<evidence type="ECO:0000256" key="9">
    <source>
        <dbReference type="SAM" id="Phobius"/>
    </source>
</evidence>
<comment type="similarity">
    <text evidence="2">Belongs to the ABC transporter superfamily. ABCG family. Eye pigment precursor importer (TC 3.A.1.204) subfamily.</text>
</comment>
<proteinExistence type="inferred from homology"/>
<organism evidence="11">
    <name type="scientific">Timema douglasi</name>
    <name type="common">Walking stick</name>
    <dbReference type="NCBI Taxonomy" id="61478"/>
    <lineage>
        <taxon>Eukaryota</taxon>
        <taxon>Metazoa</taxon>
        <taxon>Ecdysozoa</taxon>
        <taxon>Arthropoda</taxon>
        <taxon>Hexapoda</taxon>
        <taxon>Insecta</taxon>
        <taxon>Pterygota</taxon>
        <taxon>Neoptera</taxon>
        <taxon>Polyneoptera</taxon>
        <taxon>Phasmatodea</taxon>
        <taxon>Timematodea</taxon>
        <taxon>Timematoidea</taxon>
        <taxon>Timematidae</taxon>
        <taxon>Timema</taxon>
    </lineage>
</organism>
<keyword evidence="5" id="KW-0547">Nucleotide-binding</keyword>